<name>A0A518GYI7_9BACT</name>
<feature type="domain" description="GGDEF" evidence="2">
    <location>
        <begin position="184"/>
        <end position="314"/>
    </location>
</feature>
<dbReference type="PROSITE" id="PS50887">
    <property type="entry name" value="GGDEF"/>
    <property type="match status" value="1"/>
</dbReference>
<dbReference type="Gene3D" id="3.30.70.270">
    <property type="match status" value="1"/>
</dbReference>
<dbReference type="KEGG" id="tpla:ElP_15270"/>
<sequence length="330" mass="34991">MPMPHRDATITVQADDPGRPPRMGWPPALGRTRACRADRILSAMLDGVGRSTRREEIHDLLLRAARALTGSNRVEVRPVGGPNRVLVSRSSPAPGEPVRLPVRFRGEPLGTLLVSPRGRRPIPPATVSQLESLCAIAALADRLLGREPLLRLADPSLPESRLKPRALLLPILRQLILLARRRREPLTVLAIGLDRPASMAEAILPAGGAGSVDPSISLVLGTLRESDLVVMDDPRTLIAVLPNASNLNAPMIAESILLAAAGATDDEPTAPLAVGVAGLSDRVREADVLLDLAQEALRRARLRPGGGILVADQDSFTPGVLPKAEPVAVG</sequence>
<evidence type="ECO:0000259" key="2">
    <source>
        <dbReference type="PROSITE" id="PS50887"/>
    </source>
</evidence>
<reference evidence="3 4" key="1">
    <citation type="submission" date="2019-02" db="EMBL/GenBank/DDBJ databases">
        <title>Deep-cultivation of Planctomycetes and their phenomic and genomic characterization uncovers novel biology.</title>
        <authorList>
            <person name="Wiegand S."/>
            <person name="Jogler M."/>
            <person name="Boedeker C."/>
            <person name="Pinto D."/>
            <person name="Vollmers J."/>
            <person name="Rivas-Marin E."/>
            <person name="Kohn T."/>
            <person name="Peeters S.H."/>
            <person name="Heuer A."/>
            <person name="Rast P."/>
            <person name="Oberbeckmann S."/>
            <person name="Bunk B."/>
            <person name="Jeske O."/>
            <person name="Meyerdierks A."/>
            <person name="Storesund J.E."/>
            <person name="Kallscheuer N."/>
            <person name="Luecker S."/>
            <person name="Lage O.M."/>
            <person name="Pohl T."/>
            <person name="Merkel B.J."/>
            <person name="Hornburger P."/>
            <person name="Mueller R.-W."/>
            <person name="Bruemmer F."/>
            <person name="Labrenz M."/>
            <person name="Spormann A.M."/>
            <person name="Op den Camp H."/>
            <person name="Overmann J."/>
            <person name="Amann R."/>
            <person name="Jetten M.S.M."/>
            <person name="Mascher T."/>
            <person name="Medema M.H."/>
            <person name="Devos D.P."/>
            <person name="Kaster A.-K."/>
            <person name="Ovreas L."/>
            <person name="Rohde M."/>
            <person name="Galperin M.Y."/>
            <person name="Jogler C."/>
        </authorList>
    </citation>
    <scope>NUCLEOTIDE SEQUENCE [LARGE SCALE GENOMIC DNA]</scope>
    <source>
        <strain evidence="3 4">ElP</strain>
    </source>
</reference>
<dbReference type="InterPro" id="IPR000160">
    <property type="entry name" value="GGDEF_dom"/>
</dbReference>
<dbReference type="RefSeq" id="WP_145267998.1">
    <property type="nucleotide sequence ID" value="NZ_CP036426.1"/>
</dbReference>
<dbReference type="SUPFAM" id="SSF55073">
    <property type="entry name" value="Nucleotide cyclase"/>
    <property type="match status" value="1"/>
</dbReference>
<evidence type="ECO:0000313" key="3">
    <source>
        <dbReference type="EMBL" id="QDV33651.1"/>
    </source>
</evidence>
<accession>A0A518GYI7</accession>
<gene>
    <name evidence="3" type="ORF">ElP_15270</name>
</gene>
<feature type="region of interest" description="Disordered" evidence="1">
    <location>
        <begin position="1"/>
        <end position="28"/>
    </location>
</feature>
<evidence type="ECO:0000313" key="4">
    <source>
        <dbReference type="Proteomes" id="UP000317835"/>
    </source>
</evidence>
<protein>
    <recommendedName>
        <fullName evidence="2">GGDEF domain-containing protein</fullName>
    </recommendedName>
</protein>
<dbReference type="AlphaFoldDB" id="A0A518GYI7"/>
<dbReference type="InterPro" id="IPR029787">
    <property type="entry name" value="Nucleotide_cyclase"/>
</dbReference>
<dbReference type="Proteomes" id="UP000317835">
    <property type="component" value="Chromosome"/>
</dbReference>
<organism evidence="3 4">
    <name type="scientific">Tautonia plasticadhaerens</name>
    <dbReference type="NCBI Taxonomy" id="2527974"/>
    <lineage>
        <taxon>Bacteria</taxon>
        <taxon>Pseudomonadati</taxon>
        <taxon>Planctomycetota</taxon>
        <taxon>Planctomycetia</taxon>
        <taxon>Isosphaerales</taxon>
        <taxon>Isosphaeraceae</taxon>
        <taxon>Tautonia</taxon>
    </lineage>
</organism>
<evidence type="ECO:0000256" key="1">
    <source>
        <dbReference type="SAM" id="MobiDB-lite"/>
    </source>
</evidence>
<proteinExistence type="predicted"/>
<keyword evidence="4" id="KW-1185">Reference proteome</keyword>
<dbReference type="InterPro" id="IPR043128">
    <property type="entry name" value="Rev_trsase/Diguanyl_cyclase"/>
</dbReference>
<dbReference type="EMBL" id="CP036426">
    <property type="protein sequence ID" value="QDV33651.1"/>
    <property type="molecule type" value="Genomic_DNA"/>
</dbReference>
<dbReference type="OrthoDB" id="9830947at2"/>